<dbReference type="SMART" id="SM00282">
    <property type="entry name" value="LamG"/>
    <property type="match status" value="1"/>
</dbReference>
<feature type="domain" description="VWFA" evidence="6">
    <location>
        <begin position="32"/>
        <end position="209"/>
    </location>
</feature>
<dbReference type="PROSITE" id="PS50025">
    <property type="entry name" value="LAM_G_DOMAIN"/>
    <property type="match status" value="1"/>
</dbReference>
<evidence type="ECO:0000313" key="8">
    <source>
        <dbReference type="Proteomes" id="UP000275408"/>
    </source>
</evidence>
<evidence type="ECO:0000256" key="1">
    <source>
        <dbReference type="ARBA" id="ARBA00023278"/>
    </source>
</evidence>
<dbReference type="CDD" id="cd01450">
    <property type="entry name" value="vWFA_subfamily_ECM"/>
    <property type="match status" value="1"/>
</dbReference>
<dbReference type="InterPro" id="IPR036465">
    <property type="entry name" value="vWFA_dom_sf"/>
</dbReference>
<name>A0A3M6TD63_POCDA</name>
<keyword evidence="1" id="KW-0379">Hydroxylation</keyword>
<dbReference type="CDD" id="cd00110">
    <property type="entry name" value="LamG"/>
    <property type="match status" value="1"/>
</dbReference>
<dbReference type="Gene3D" id="2.60.120.200">
    <property type="match status" value="1"/>
</dbReference>
<dbReference type="Gene3D" id="3.40.50.410">
    <property type="entry name" value="von Willebrand factor, type A domain"/>
    <property type="match status" value="1"/>
</dbReference>
<comment type="caution">
    <text evidence="7">The sequence shown here is derived from an EMBL/GenBank/DDBJ whole genome shotgun (WGS) entry which is preliminary data.</text>
</comment>
<dbReference type="SUPFAM" id="SSF49899">
    <property type="entry name" value="Concanavalin A-like lectins/glucanases"/>
    <property type="match status" value="1"/>
</dbReference>
<evidence type="ECO:0000256" key="4">
    <source>
        <dbReference type="SAM" id="SignalP"/>
    </source>
</evidence>
<dbReference type="PRINTS" id="PR00453">
    <property type="entry name" value="VWFADOMAIN"/>
</dbReference>
<comment type="similarity">
    <text evidence="2">Belongs to the fibril-associated collagens with interrupted helices (FACIT) family.</text>
</comment>
<reference evidence="7 8" key="1">
    <citation type="journal article" date="2018" name="Sci. Rep.">
        <title>Comparative analysis of the Pocillopora damicornis genome highlights role of immune system in coral evolution.</title>
        <authorList>
            <person name="Cunning R."/>
            <person name="Bay R.A."/>
            <person name="Gillette P."/>
            <person name="Baker A.C."/>
            <person name="Traylor-Knowles N."/>
        </authorList>
    </citation>
    <scope>NUCLEOTIDE SEQUENCE [LARGE SCALE GENOMIC DNA]</scope>
    <source>
        <strain evidence="7">RSMAS</strain>
        <tissue evidence="7">Whole animal</tissue>
    </source>
</reference>
<accession>A0A3M6TD63</accession>
<evidence type="ECO:0000313" key="7">
    <source>
        <dbReference type="EMBL" id="RMX39271.1"/>
    </source>
</evidence>
<dbReference type="InterPro" id="IPR002035">
    <property type="entry name" value="VWF_A"/>
</dbReference>
<keyword evidence="4" id="KW-0732">Signal</keyword>
<dbReference type="PANTHER" id="PTHR24020:SF84">
    <property type="entry name" value="VWFA DOMAIN-CONTAINING PROTEIN"/>
    <property type="match status" value="1"/>
</dbReference>
<evidence type="ECO:0000259" key="5">
    <source>
        <dbReference type="PROSITE" id="PS50025"/>
    </source>
</evidence>
<evidence type="ECO:0000256" key="2">
    <source>
        <dbReference type="ARBA" id="ARBA00049648"/>
    </source>
</evidence>
<dbReference type="EMBL" id="RCHS01003840">
    <property type="protein sequence ID" value="RMX39271.1"/>
    <property type="molecule type" value="Genomic_DNA"/>
</dbReference>
<dbReference type="SMART" id="SM00327">
    <property type="entry name" value="VWA"/>
    <property type="match status" value="1"/>
</dbReference>
<dbReference type="AlphaFoldDB" id="A0A3M6TD63"/>
<feature type="domain" description="Laminin G" evidence="5">
    <location>
        <begin position="216"/>
        <end position="391"/>
    </location>
</feature>
<feature type="signal peptide" evidence="4">
    <location>
        <begin position="1"/>
        <end position="19"/>
    </location>
</feature>
<dbReference type="PANTHER" id="PTHR24020">
    <property type="entry name" value="COLLAGEN ALPHA"/>
    <property type="match status" value="1"/>
</dbReference>
<organism evidence="7 8">
    <name type="scientific">Pocillopora damicornis</name>
    <name type="common">Cauliflower coral</name>
    <name type="synonym">Millepora damicornis</name>
    <dbReference type="NCBI Taxonomy" id="46731"/>
    <lineage>
        <taxon>Eukaryota</taxon>
        <taxon>Metazoa</taxon>
        <taxon>Cnidaria</taxon>
        <taxon>Anthozoa</taxon>
        <taxon>Hexacorallia</taxon>
        <taxon>Scleractinia</taxon>
        <taxon>Astrocoeniina</taxon>
        <taxon>Pocilloporidae</taxon>
        <taxon>Pocillopora</taxon>
    </lineage>
</organism>
<dbReference type="Proteomes" id="UP000275408">
    <property type="component" value="Unassembled WGS sequence"/>
</dbReference>
<feature type="chain" id="PRO_5018047508" description="VWFA domain-containing protein" evidence="4">
    <location>
        <begin position="20"/>
        <end position="397"/>
    </location>
</feature>
<dbReference type="SUPFAM" id="SSF53300">
    <property type="entry name" value="vWA-like"/>
    <property type="match status" value="1"/>
</dbReference>
<dbReference type="Pfam" id="PF00092">
    <property type="entry name" value="VWA"/>
    <property type="match status" value="1"/>
</dbReference>
<evidence type="ECO:0008006" key="9">
    <source>
        <dbReference type="Google" id="ProtNLM"/>
    </source>
</evidence>
<dbReference type="Pfam" id="PF02210">
    <property type="entry name" value="Laminin_G_2"/>
    <property type="match status" value="1"/>
</dbReference>
<protein>
    <recommendedName>
        <fullName evidence="9">VWFA domain-containing protein</fullName>
    </recommendedName>
</protein>
<evidence type="ECO:0000259" key="6">
    <source>
        <dbReference type="PROSITE" id="PS50234"/>
    </source>
</evidence>
<proteinExistence type="inferred from homology"/>
<dbReference type="InterPro" id="IPR013320">
    <property type="entry name" value="ConA-like_dom_sf"/>
</dbReference>
<dbReference type="InterPro" id="IPR001791">
    <property type="entry name" value="Laminin_G"/>
</dbReference>
<dbReference type="OrthoDB" id="5948877at2759"/>
<comment type="caution">
    <text evidence="3">Lacks conserved residue(s) required for the propagation of feature annotation.</text>
</comment>
<evidence type="ECO:0000256" key="3">
    <source>
        <dbReference type="PROSITE-ProRule" id="PRU00122"/>
    </source>
</evidence>
<gene>
    <name evidence="7" type="ORF">pdam_00016732</name>
</gene>
<sequence>MAMTTWIVLFLSLSALVQKSFEEQSICTSETDVVFIVDSSSSIHINNFNNQIKDFVKRSAAEFGVAPGKSRAAVILFSANAEAKIKFGDAPTLKSFQAKVDHLKHQNGVATRIDKALKLAKDLFIPESKERKGVKKVALLLTDGKQTNDPGTDLEEASKPLHDAKVVTIAVGIGNSVEETELKKIAKSKNDVVITKNYTDLQNKLLSIISIACDEGNCACFSGSSYITVENYEDEKAQEQDDIHFEFKSSKPFGTIMFVKGTYDDQIHVEYNHNDELTYLVDLGKGKRKIMAKGVKLDDNKWHTFRLERVGRSFNITIDNASKPQAIGEVPGEYNRLDIPKSKGYFLGAPNFPNFIGCIRDLKVDGEAIIANAVGGASGYSVTNKDEMKLCTESDQE</sequence>
<dbReference type="PROSITE" id="PS50234">
    <property type="entry name" value="VWFA"/>
    <property type="match status" value="1"/>
</dbReference>
<keyword evidence="8" id="KW-1185">Reference proteome</keyword>
<dbReference type="InterPro" id="IPR050525">
    <property type="entry name" value="ECM_Assembly_Org"/>
</dbReference>